<evidence type="ECO:0000256" key="8">
    <source>
        <dbReference type="ARBA" id="ARBA00023136"/>
    </source>
</evidence>
<gene>
    <name evidence="10" type="ORF">SAMN05216262_104186</name>
</gene>
<keyword evidence="6 9" id="KW-0812">Transmembrane</keyword>
<dbReference type="InterPro" id="IPR004485">
    <property type="entry name" value="Cobalamin_biosynth_CobD/CbiB"/>
</dbReference>
<proteinExistence type="inferred from homology"/>
<evidence type="ECO:0000256" key="6">
    <source>
        <dbReference type="ARBA" id="ARBA00022692"/>
    </source>
</evidence>
<name>A0A1H7LJY5_9GAMM</name>
<feature type="transmembrane region" description="Helical" evidence="9">
    <location>
        <begin position="65"/>
        <end position="85"/>
    </location>
</feature>
<evidence type="ECO:0000313" key="11">
    <source>
        <dbReference type="Proteomes" id="UP000199297"/>
    </source>
</evidence>
<feature type="transmembrane region" description="Helical" evidence="9">
    <location>
        <begin position="91"/>
        <end position="109"/>
    </location>
</feature>
<sequence>MNSLSDILTSPHLYSAAVTLLLLIALKAVLAQFVTQQPLAYFSFYCQRLAEKVNKASNSPRQQHISGFIAIVVTLIPLLLILGLFEAFIAIPWLWHCVLLYLALGSFGLSKSCQAIARDLVANQTYLAKSKLAPLVLRDTEQLSVLGISKACIEMQLLRSTQLLVGVGFYYLLLGPLAALAFRLLVEMHYAWNIKLPRFAYFGVCVNQTVKLLQWIPARLFALVLWLGTISQNPILYWRLVRSKFFSNNNDLLLHILALGLSIRLSGVASYHGQKVRKPSFNDQARQPQSTDIIHASKRINYALYLLLLGLMLLAIISYSISGISP</sequence>
<dbReference type="GO" id="GO:0048472">
    <property type="term" value="F:threonine-phosphate decarboxylase activity"/>
    <property type="evidence" value="ECO:0007669"/>
    <property type="project" value="InterPro"/>
</dbReference>
<evidence type="ECO:0000256" key="3">
    <source>
        <dbReference type="ARBA" id="ARBA00006263"/>
    </source>
</evidence>
<dbReference type="GO" id="GO:0009236">
    <property type="term" value="P:cobalamin biosynthetic process"/>
    <property type="evidence" value="ECO:0007669"/>
    <property type="project" value="UniProtKB-UniPathway"/>
</dbReference>
<feature type="transmembrane region" description="Helical" evidence="9">
    <location>
        <begin position="163"/>
        <end position="184"/>
    </location>
</feature>
<comment type="pathway">
    <text evidence="2">Cofactor biosynthesis; adenosylcobalamin biosynthesis.</text>
</comment>
<evidence type="ECO:0000256" key="9">
    <source>
        <dbReference type="SAM" id="Phobius"/>
    </source>
</evidence>
<dbReference type="OrthoDB" id="5586491at2"/>
<keyword evidence="4" id="KW-1003">Cell membrane</keyword>
<keyword evidence="11" id="KW-1185">Reference proteome</keyword>
<keyword evidence="8 9" id="KW-0472">Membrane</keyword>
<dbReference type="RefSeq" id="WP_085284354.1">
    <property type="nucleotide sequence ID" value="NZ_FOBI01000004.1"/>
</dbReference>
<protein>
    <submittedName>
        <fullName evidence="10">Adenosylcobinamide-phosphate synthase</fullName>
    </submittedName>
</protein>
<keyword evidence="5" id="KW-0169">Cobalamin biosynthesis</keyword>
<evidence type="ECO:0000256" key="1">
    <source>
        <dbReference type="ARBA" id="ARBA00004651"/>
    </source>
</evidence>
<dbReference type="STRING" id="641665.GCA_002104455_02820"/>
<dbReference type="Proteomes" id="UP000199297">
    <property type="component" value="Unassembled WGS sequence"/>
</dbReference>
<dbReference type="UniPathway" id="UPA00148"/>
<evidence type="ECO:0000256" key="4">
    <source>
        <dbReference type="ARBA" id="ARBA00022475"/>
    </source>
</evidence>
<dbReference type="EMBL" id="FOBI01000004">
    <property type="protein sequence ID" value="SEK99250.1"/>
    <property type="molecule type" value="Genomic_DNA"/>
</dbReference>
<feature type="transmembrane region" description="Helical" evidence="9">
    <location>
        <begin position="220"/>
        <end position="240"/>
    </location>
</feature>
<organism evidence="10 11">
    <name type="scientific">Colwellia chukchiensis</name>
    <dbReference type="NCBI Taxonomy" id="641665"/>
    <lineage>
        <taxon>Bacteria</taxon>
        <taxon>Pseudomonadati</taxon>
        <taxon>Pseudomonadota</taxon>
        <taxon>Gammaproteobacteria</taxon>
        <taxon>Alteromonadales</taxon>
        <taxon>Colwelliaceae</taxon>
        <taxon>Colwellia</taxon>
    </lineage>
</organism>
<evidence type="ECO:0000256" key="7">
    <source>
        <dbReference type="ARBA" id="ARBA00022989"/>
    </source>
</evidence>
<keyword evidence="7 9" id="KW-1133">Transmembrane helix</keyword>
<evidence type="ECO:0000256" key="5">
    <source>
        <dbReference type="ARBA" id="ARBA00022573"/>
    </source>
</evidence>
<dbReference type="GO" id="GO:0005886">
    <property type="term" value="C:plasma membrane"/>
    <property type="evidence" value="ECO:0007669"/>
    <property type="project" value="UniProtKB-SubCell"/>
</dbReference>
<dbReference type="PANTHER" id="PTHR34308:SF1">
    <property type="entry name" value="COBALAMIN BIOSYNTHESIS PROTEIN CBIB"/>
    <property type="match status" value="1"/>
</dbReference>
<accession>A0A1H7LJY5</accession>
<dbReference type="Pfam" id="PF03186">
    <property type="entry name" value="CobD_Cbib"/>
    <property type="match status" value="1"/>
</dbReference>
<dbReference type="AlphaFoldDB" id="A0A1H7LJY5"/>
<comment type="similarity">
    <text evidence="3">Belongs to the CobD/CbiB family.</text>
</comment>
<dbReference type="PANTHER" id="PTHR34308">
    <property type="entry name" value="COBALAMIN BIOSYNTHESIS PROTEIN CBIB"/>
    <property type="match status" value="1"/>
</dbReference>
<evidence type="ECO:0000256" key="2">
    <source>
        <dbReference type="ARBA" id="ARBA00004953"/>
    </source>
</evidence>
<feature type="transmembrane region" description="Helical" evidence="9">
    <location>
        <begin position="12"/>
        <end position="34"/>
    </location>
</feature>
<feature type="transmembrane region" description="Helical" evidence="9">
    <location>
        <begin position="252"/>
        <end position="271"/>
    </location>
</feature>
<evidence type="ECO:0000313" key="10">
    <source>
        <dbReference type="EMBL" id="SEK99250.1"/>
    </source>
</evidence>
<feature type="transmembrane region" description="Helical" evidence="9">
    <location>
        <begin position="302"/>
        <end position="321"/>
    </location>
</feature>
<comment type="subcellular location">
    <subcellularLocation>
        <location evidence="1">Cell membrane</location>
        <topology evidence="1">Multi-pass membrane protein</topology>
    </subcellularLocation>
</comment>
<reference evidence="11" key="1">
    <citation type="submission" date="2016-10" db="EMBL/GenBank/DDBJ databases">
        <authorList>
            <person name="Varghese N."/>
            <person name="Submissions S."/>
        </authorList>
    </citation>
    <scope>NUCLEOTIDE SEQUENCE [LARGE SCALE GENOMIC DNA]</scope>
    <source>
        <strain evidence="11">CGMCC 1.9127</strain>
    </source>
</reference>